<organism evidence="1 2">
    <name type="scientific">Octopus vulgaris</name>
    <name type="common">Common octopus</name>
    <dbReference type="NCBI Taxonomy" id="6645"/>
    <lineage>
        <taxon>Eukaryota</taxon>
        <taxon>Metazoa</taxon>
        <taxon>Spiralia</taxon>
        <taxon>Lophotrochozoa</taxon>
        <taxon>Mollusca</taxon>
        <taxon>Cephalopoda</taxon>
        <taxon>Coleoidea</taxon>
        <taxon>Octopodiformes</taxon>
        <taxon>Octopoda</taxon>
        <taxon>Incirrata</taxon>
        <taxon>Octopodidae</taxon>
        <taxon>Octopus</taxon>
    </lineage>
</organism>
<evidence type="ECO:0000313" key="2">
    <source>
        <dbReference type="Proteomes" id="UP001162480"/>
    </source>
</evidence>
<gene>
    <name evidence="1" type="ORF">OCTVUL_1B023809</name>
</gene>
<dbReference type="Proteomes" id="UP001162480">
    <property type="component" value="Chromosome 9"/>
</dbReference>
<protein>
    <submittedName>
        <fullName evidence="1">Uncharacterized protein</fullName>
    </submittedName>
</protein>
<keyword evidence="2" id="KW-1185">Reference proteome</keyword>
<name>A0AA36B4H5_OCTVU</name>
<reference evidence="1" key="1">
    <citation type="submission" date="2023-08" db="EMBL/GenBank/DDBJ databases">
        <authorList>
            <person name="Alioto T."/>
            <person name="Alioto T."/>
            <person name="Gomez Garrido J."/>
        </authorList>
    </citation>
    <scope>NUCLEOTIDE SEQUENCE</scope>
</reference>
<proteinExistence type="predicted"/>
<evidence type="ECO:0000313" key="1">
    <source>
        <dbReference type="EMBL" id="CAI9727434.1"/>
    </source>
</evidence>
<dbReference type="EMBL" id="OX597822">
    <property type="protein sequence ID" value="CAI9727434.1"/>
    <property type="molecule type" value="Genomic_DNA"/>
</dbReference>
<dbReference type="AlphaFoldDB" id="A0AA36B4H5"/>
<accession>A0AA36B4H5</accession>
<sequence length="106" mass="12385">MTVEDDSIQGIPLKVLRRPAQFQLLYNQRIVLRSGVEQIREDISSNVLTGSPTFYTGLLSLLIQRNLRQTLSEWDMNLVNRRFTVNTSCQRSKENNWKLVRYEVNA</sequence>